<evidence type="ECO:0000256" key="1">
    <source>
        <dbReference type="ARBA" id="ARBA00001966"/>
    </source>
</evidence>
<evidence type="ECO:0000259" key="8">
    <source>
        <dbReference type="PROSITE" id="PS51193"/>
    </source>
</evidence>
<dbReference type="InterPro" id="IPR011545">
    <property type="entry name" value="DEAD/DEAH_box_helicase_dom"/>
</dbReference>
<organism evidence="9 10">
    <name type="scientific">Parachlamydia acanthamoebae</name>
    <dbReference type="NCBI Taxonomy" id="83552"/>
    <lineage>
        <taxon>Bacteria</taxon>
        <taxon>Pseudomonadati</taxon>
        <taxon>Chlamydiota</taxon>
        <taxon>Chlamydiia</taxon>
        <taxon>Parachlamydiales</taxon>
        <taxon>Parachlamydiaceae</taxon>
        <taxon>Parachlamydia</taxon>
    </lineage>
</organism>
<dbReference type="PATRIC" id="fig|83552.4.peg.1954"/>
<dbReference type="InterPro" id="IPR045028">
    <property type="entry name" value="DinG/Rad3-like"/>
</dbReference>
<evidence type="ECO:0000256" key="6">
    <source>
        <dbReference type="ARBA" id="ARBA00044969"/>
    </source>
</evidence>
<comment type="catalytic activity">
    <reaction evidence="7">
        <text>ATP + H2O = ADP + phosphate + H(+)</text>
        <dbReference type="Rhea" id="RHEA:13065"/>
        <dbReference type="ChEBI" id="CHEBI:15377"/>
        <dbReference type="ChEBI" id="CHEBI:15378"/>
        <dbReference type="ChEBI" id="CHEBI:30616"/>
        <dbReference type="ChEBI" id="CHEBI:43474"/>
        <dbReference type="ChEBI" id="CHEBI:456216"/>
        <dbReference type="EC" id="5.6.2.3"/>
    </reaction>
</comment>
<comment type="caution">
    <text evidence="9">The sequence shown here is derived from an EMBL/GenBank/DDBJ whole genome shotgun (WGS) entry which is preliminary data.</text>
</comment>
<keyword evidence="4" id="KW-0067">ATP-binding</keyword>
<dbReference type="AlphaFoldDB" id="A0A0C1E9Y6"/>
<evidence type="ECO:0000256" key="4">
    <source>
        <dbReference type="ARBA" id="ARBA00022840"/>
    </source>
</evidence>
<dbReference type="SMART" id="SM00487">
    <property type="entry name" value="DEXDc"/>
    <property type="match status" value="1"/>
</dbReference>
<dbReference type="GO" id="GO:0006139">
    <property type="term" value="P:nucleobase-containing compound metabolic process"/>
    <property type="evidence" value="ECO:0007669"/>
    <property type="project" value="InterPro"/>
</dbReference>
<proteinExistence type="inferred from homology"/>
<gene>
    <name evidence="9" type="ORF">DB43_HD00190</name>
</gene>
<dbReference type="GO" id="GO:0043139">
    <property type="term" value="F:5'-3' DNA helicase activity"/>
    <property type="evidence" value="ECO:0007669"/>
    <property type="project" value="UniProtKB-EC"/>
</dbReference>
<sequence>MSPKVPMSSRKLDIEQALSLLKKEGLLARSVKGFEVREPQIKMMENILQAYNQGEIALIEAGTGTGKSMAYLIPAILWSLQNKERTLISTHTITLQEQLLLKDIPTLVKALGVEIHAVLVKGMSNYLCLRKLEEARQEFRLLPDQESQELEQIEAWAEQTTDGSRSSLHFVPSSTTWEKVCAESDTCNHMACPHYKDCHFIKARREANEAQLLIANHNMLFADLLFRSENEHFDDPALLPTYHRIVIDEAHHIEDIATDFFAARVSQIGILRVMARLTAEKQGKVHGKLPLLKEKIQECCKKNATHEVNSLLNRLQIDLPALRKDLLKFIVDAFHIFGSFVQTLQSPYASQDQDWKENKLRLLPFHVTHPDWNQKILPHVKLTLEEAQRYTTALSSLEMDLKALDNDQLNEQTKGIRFDIAALSQRLSLFTKALESFTSSEFSPSKVRWIEIQSTRMIPSIQLVHADLDVSQALVDYLFKPFSTIVLCSATLTTNNRFDFIRKRLGLTAEALASRSIKEEIYGSPFNYKEQAMLVVPVDLPEPAHPKYQEQACEKIWQALQSSRGNAFVLFTSYTHLKTCYQILQKRLEDNRFRLFKQGDDNRQSLLQKFKAADRAVLFGTDSFWEGVDVIGEDLRCVIIVKLPFRVPNEPLIQARAEAISARGGDPFGEYALPQAIMKFKQGFGRLIRDKNDRGCVVCLDSRLVSKSYGSSFINSLPPCQVLLTQSEHVQMKLDEFYKRTYHFVKNKQ</sequence>
<evidence type="ECO:0000313" key="10">
    <source>
        <dbReference type="Proteomes" id="UP000031307"/>
    </source>
</evidence>
<accession>A0A0C1E9Y6</accession>
<dbReference type="Proteomes" id="UP000031307">
    <property type="component" value="Unassembled WGS sequence"/>
</dbReference>
<feature type="domain" description="Helicase ATP-binding" evidence="8">
    <location>
        <begin position="26"/>
        <end position="299"/>
    </location>
</feature>
<dbReference type="InterPro" id="IPR014001">
    <property type="entry name" value="Helicase_ATP-bd"/>
</dbReference>
<comment type="similarity">
    <text evidence="5">Belongs to the helicase family. DinG subfamily.</text>
</comment>
<dbReference type="SMART" id="SM00491">
    <property type="entry name" value="HELICc2"/>
    <property type="match status" value="1"/>
</dbReference>
<protein>
    <recommendedName>
        <fullName evidence="6">DNA 5'-3' helicase</fullName>
        <ecNumber evidence="6">5.6.2.3</ecNumber>
    </recommendedName>
</protein>
<name>A0A0C1E9Y6_9BACT</name>
<keyword evidence="2" id="KW-0547">Nucleotide-binding</keyword>
<keyword evidence="3" id="KW-0378">Hydrolase</keyword>
<reference evidence="9 10" key="1">
    <citation type="journal article" date="2014" name="Mol. Biol. Evol.">
        <title>Massive expansion of Ubiquitination-related gene families within the Chlamydiae.</title>
        <authorList>
            <person name="Domman D."/>
            <person name="Collingro A."/>
            <person name="Lagkouvardos I."/>
            <person name="Gehre L."/>
            <person name="Weinmaier T."/>
            <person name="Rattei T."/>
            <person name="Subtil A."/>
            <person name="Horn M."/>
        </authorList>
    </citation>
    <scope>NUCLEOTIDE SEQUENCE [LARGE SCALE GENOMIC DNA]</scope>
    <source>
        <strain evidence="9 10">OEW1</strain>
    </source>
</reference>
<dbReference type="InterPro" id="IPR006555">
    <property type="entry name" value="ATP-dep_Helicase_C"/>
</dbReference>
<dbReference type="InterPro" id="IPR014013">
    <property type="entry name" value="Helic_SF1/SF2_ATP-bd_DinG/Rad3"/>
</dbReference>
<dbReference type="GO" id="GO:0003676">
    <property type="term" value="F:nucleic acid binding"/>
    <property type="evidence" value="ECO:0007669"/>
    <property type="project" value="InterPro"/>
</dbReference>
<dbReference type="EC" id="5.6.2.3" evidence="6"/>
<dbReference type="EMBL" id="JSAM01000099">
    <property type="protein sequence ID" value="KIA76893.1"/>
    <property type="molecule type" value="Genomic_DNA"/>
</dbReference>
<dbReference type="FunFam" id="3.40.50.300:FF:000437">
    <property type="entry name" value="ATP-dependent DNA helicase DinG"/>
    <property type="match status" value="1"/>
</dbReference>
<dbReference type="PROSITE" id="PS51193">
    <property type="entry name" value="HELICASE_ATP_BIND_2"/>
    <property type="match status" value="1"/>
</dbReference>
<dbReference type="Gene3D" id="3.40.50.300">
    <property type="entry name" value="P-loop containing nucleotide triphosphate hydrolases"/>
    <property type="match status" value="2"/>
</dbReference>
<comment type="cofactor">
    <cofactor evidence="1">
        <name>[4Fe-4S] cluster</name>
        <dbReference type="ChEBI" id="CHEBI:49883"/>
    </cofactor>
</comment>
<dbReference type="SUPFAM" id="SSF52540">
    <property type="entry name" value="P-loop containing nucleoside triphosphate hydrolases"/>
    <property type="match status" value="1"/>
</dbReference>
<evidence type="ECO:0000256" key="5">
    <source>
        <dbReference type="ARBA" id="ARBA00038058"/>
    </source>
</evidence>
<dbReference type="InterPro" id="IPR027417">
    <property type="entry name" value="P-loop_NTPase"/>
</dbReference>
<evidence type="ECO:0000313" key="9">
    <source>
        <dbReference type="EMBL" id="KIA76893.1"/>
    </source>
</evidence>
<dbReference type="Pfam" id="PF00270">
    <property type="entry name" value="DEAD"/>
    <property type="match status" value="1"/>
</dbReference>
<evidence type="ECO:0000256" key="7">
    <source>
        <dbReference type="ARBA" id="ARBA00048954"/>
    </source>
</evidence>
<evidence type="ECO:0000256" key="2">
    <source>
        <dbReference type="ARBA" id="ARBA00022741"/>
    </source>
</evidence>
<dbReference type="GO" id="GO:0016818">
    <property type="term" value="F:hydrolase activity, acting on acid anhydrides, in phosphorus-containing anhydrides"/>
    <property type="evidence" value="ECO:0007669"/>
    <property type="project" value="InterPro"/>
</dbReference>
<dbReference type="Pfam" id="PF13307">
    <property type="entry name" value="Helicase_C_2"/>
    <property type="match status" value="1"/>
</dbReference>
<dbReference type="GO" id="GO:0005524">
    <property type="term" value="F:ATP binding"/>
    <property type="evidence" value="ECO:0007669"/>
    <property type="project" value="UniProtKB-KW"/>
</dbReference>
<dbReference type="PANTHER" id="PTHR11472:SF34">
    <property type="entry name" value="REGULATOR OF TELOMERE ELONGATION HELICASE 1"/>
    <property type="match status" value="1"/>
</dbReference>
<dbReference type="PANTHER" id="PTHR11472">
    <property type="entry name" value="DNA REPAIR DEAD HELICASE RAD3/XP-D SUBFAMILY MEMBER"/>
    <property type="match status" value="1"/>
</dbReference>
<evidence type="ECO:0000256" key="3">
    <source>
        <dbReference type="ARBA" id="ARBA00022801"/>
    </source>
</evidence>